<keyword evidence="3" id="KW-0804">Transcription</keyword>
<name>A0A561T1V2_9PSEU</name>
<dbReference type="InterPro" id="IPR018060">
    <property type="entry name" value="HTH_AraC"/>
</dbReference>
<dbReference type="SUPFAM" id="SSF51215">
    <property type="entry name" value="Regulatory protein AraC"/>
    <property type="match status" value="1"/>
</dbReference>
<proteinExistence type="predicted"/>
<dbReference type="InterPro" id="IPR020449">
    <property type="entry name" value="Tscrpt_reg_AraC-type_HTH"/>
</dbReference>
<dbReference type="Pfam" id="PF12852">
    <property type="entry name" value="Cupin_6"/>
    <property type="match status" value="1"/>
</dbReference>
<dbReference type="OrthoDB" id="241790at2"/>
<dbReference type="RefSeq" id="WP_147259659.1">
    <property type="nucleotide sequence ID" value="NZ_VIWU01000001.1"/>
</dbReference>
<evidence type="ECO:0000259" key="4">
    <source>
        <dbReference type="PROSITE" id="PS01124"/>
    </source>
</evidence>
<keyword evidence="2" id="KW-0238">DNA-binding</keyword>
<dbReference type="InterPro" id="IPR018062">
    <property type="entry name" value="HTH_AraC-typ_CS"/>
</dbReference>
<evidence type="ECO:0000256" key="1">
    <source>
        <dbReference type="ARBA" id="ARBA00023015"/>
    </source>
</evidence>
<dbReference type="InterPro" id="IPR032783">
    <property type="entry name" value="AraC_lig"/>
</dbReference>
<feature type="domain" description="HTH araC/xylS-type" evidence="4">
    <location>
        <begin position="219"/>
        <end position="317"/>
    </location>
</feature>
<evidence type="ECO:0000313" key="6">
    <source>
        <dbReference type="Proteomes" id="UP000321261"/>
    </source>
</evidence>
<protein>
    <submittedName>
        <fullName evidence="5">AraC family transcriptional regulator</fullName>
    </submittedName>
</protein>
<gene>
    <name evidence="5" type="ORF">FHX44_117033</name>
</gene>
<sequence length="328" mass="35728">MNDALSSALEHLRLEGALFFRTELTEPFELESSPLALADALVPGADRLTLFHIVASGSCWVAVDDGVRYRAEAGDVIVMPYGDHYVMGGEGAAECVSILSLLDPLPWEVMPMLHLGGGGRRTEIVCGFLHSTDPLFDPAMRALPAVFVVRLMSAPAAGWVRASIDYAMADAVPPSNRSPSVIATRLPELVLIEVLRTHLATAPAIDHGWIAALRDPVLAPALAVLHQEPERRWTVAGLAAAVATSRSALDERFRQVLGQSPIRYLTGWRMHLAVELLATTELAVFTIARRVGYLSEEAFSRAFKRERGMSPSHWRAALRRDRGDPPSA</sequence>
<organism evidence="5 6">
    <name type="scientific">Pseudonocardia hierapolitana</name>
    <dbReference type="NCBI Taxonomy" id="1128676"/>
    <lineage>
        <taxon>Bacteria</taxon>
        <taxon>Bacillati</taxon>
        <taxon>Actinomycetota</taxon>
        <taxon>Actinomycetes</taxon>
        <taxon>Pseudonocardiales</taxon>
        <taxon>Pseudonocardiaceae</taxon>
        <taxon>Pseudonocardia</taxon>
    </lineage>
</organism>
<dbReference type="PROSITE" id="PS01124">
    <property type="entry name" value="HTH_ARAC_FAMILY_2"/>
    <property type="match status" value="1"/>
</dbReference>
<dbReference type="Proteomes" id="UP000321261">
    <property type="component" value="Unassembled WGS sequence"/>
</dbReference>
<dbReference type="SMART" id="SM00342">
    <property type="entry name" value="HTH_ARAC"/>
    <property type="match status" value="1"/>
</dbReference>
<keyword evidence="6" id="KW-1185">Reference proteome</keyword>
<dbReference type="AlphaFoldDB" id="A0A561T1V2"/>
<dbReference type="PRINTS" id="PR00032">
    <property type="entry name" value="HTHARAC"/>
</dbReference>
<comment type="caution">
    <text evidence="5">The sequence shown here is derived from an EMBL/GenBank/DDBJ whole genome shotgun (WGS) entry which is preliminary data.</text>
</comment>
<dbReference type="GO" id="GO:0003700">
    <property type="term" value="F:DNA-binding transcription factor activity"/>
    <property type="evidence" value="ECO:0007669"/>
    <property type="project" value="InterPro"/>
</dbReference>
<reference evidence="5 6" key="1">
    <citation type="submission" date="2019-06" db="EMBL/GenBank/DDBJ databases">
        <title>Sequencing the genomes of 1000 actinobacteria strains.</title>
        <authorList>
            <person name="Klenk H.-P."/>
        </authorList>
    </citation>
    <scope>NUCLEOTIDE SEQUENCE [LARGE SCALE GENOMIC DNA]</scope>
    <source>
        <strain evidence="5 6">DSM 45671</strain>
    </source>
</reference>
<dbReference type="PANTHER" id="PTHR11019">
    <property type="entry name" value="HTH-TYPE TRANSCRIPTIONAL REGULATOR NIMR"/>
    <property type="match status" value="1"/>
</dbReference>
<keyword evidence="1" id="KW-0805">Transcription regulation</keyword>
<evidence type="ECO:0000313" key="5">
    <source>
        <dbReference type="EMBL" id="TWF81090.1"/>
    </source>
</evidence>
<dbReference type="Gene3D" id="1.10.10.60">
    <property type="entry name" value="Homeodomain-like"/>
    <property type="match status" value="2"/>
</dbReference>
<evidence type="ECO:0000256" key="2">
    <source>
        <dbReference type="ARBA" id="ARBA00023125"/>
    </source>
</evidence>
<dbReference type="InterPro" id="IPR009057">
    <property type="entry name" value="Homeodomain-like_sf"/>
</dbReference>
<dbReference type="GO" id="GO:0043565">
    <property type="term" value="F:sequence-specific DNA binding"/>
    <property type="evidence" value="ECO:0007669"/>
    <property type="project" value="InterPro"/>
</dbReference>
<dbReference type="EMBL" id="VIWU01000001">
    <property type="protein sequence ID" value="TWF81090.1"/>
    <property type="molecule type" value="Genomic_DNA"/>
</dbReference>
<dbReference type="PROSITE" id="PS00041">
    <property type="entry name" value="HTH_ARAC_FAMILY_1"/>
    <property type="match status" value="1"/>
</dbReference>
<dbReference type="PANTHER" id="PTHR11019:SF159">
    <property type="entry name" value="TRANSCRIPTIONAL REGULATOR-RELATED"/>
    <property type="match status" value="1"/>
</dbReference>
<dbReference type="SUPFAM" id="SSF46689">
    <property type="entry name" value="Homeodomain-like"/>
    <property type="match status" value="2"/>
</dbReference>
<dbReference type="InterPro" id="IPR037923">
    <property type="entry name" value="HTH-like"/>
</dbReference>
<accession>A0A561T1V2</accession>
<evidence type="ECO:0000256" key="3">
    <source>
        <dbReference type="ARBA" id="ARBA00023163"/>
    </source>
</evidence>
<dbReference type="Pfam" id="PF12833">
    <property type="entry name" value="HTH_18"/>
    <property type="match status" value="1"/>
</dbReference>